<dbReference type="EMBL" id="JAAOAR010000538">
    <property type="protein sequence ID" value="KAF5578920.1"/>
    <property type="molecule type" value="Genomic_DNA"/>
</dbReference>
<gene>
    <name evidence="2" type="ORF">FPANT_9792</name>
</gene>
<protein>
    <submittedName>
        <fullName evidence="2">Uncharacterized protein</fullName>
    </submittedName>
</protein>
<keyword evidence="3" id="KW-1185">Reference proteome</keyword>
<dbReference type="InterPro" id="IPR014942">
    <property type="entry name" value="AbiEii"/>
</dbReference>
<dbReference type="Pfam" id="PF08843">
    <property type="entry name" value="AbiEii"/>
    <property type="match status" value="1"/>
</dbReference>
<evidence type="ECO:0000256" key="1">
    <source>
        <dbReference type="SAM" id="MobiDB-lite"/>
    </source>
</evidence>
<dbReference type="SUPFAM" id="SSF81301">
    <property type="entry name" value="Nucleotidyltransferase"/>
    <property type="match status" value="1"/>
</dbReference>
<evidence type="ECO:0000313" key="2">
    <source>
        <dbReference type="EMBL" id="KAF5578920.1"/>
    </source>
</evidence>
<dbReference type="Gene3D" id="3.30.460.40">
    <property type="match status" value="1"/>
</dbReference>
<dbReference type="Proteomes" id="UP000544095">
    <property type="component" value="Unassembled WGS sequence"/>
</dbReference>
<comment type="caution">
    <text evidence="2">The sequence shown here is derived from an EMBL/GenBank/DDBJ whole genome shotgun (WGS) entry which is preliminary data.</text>
</comment>
<organism evidence="2 3">
    <name type="scientific">Fusarium pseudoanthophilum</name>
    <dbReference type="NCBI Taxonomy" id="48495"/>
    <lineage>
        <taxon>Eukaryota</taxon>
        <taxon>Fungi</taxon>
        <taxon>Dikarya</taxon>
        <taxon>Ascomycota</taxon>
        <taxon>Pezizomycotina</taxon>
        <taxon>Sordariomycetes</taxon>
        <taxon>Hypocreomycetidae</taxon>
        <taxon>Hypocreales</taxon>
        <taxon>Nectriaceae</taxon>
        <taxon>Fusarium</taxon>
        <taxon>Fusarium fujikuroi species complex</taxon>
    </lineage>
</organism>
<name>A0A8H5NX58_9HYPO</name>
<dbReference type="AlphaFoldDB" id="A0A8H5NX58"/>
<reference evidence="2 3" key="1">
    <citation type="submission" date="2020-05" db="EMBL/GenBank/DDBJ databases">
        <title>Identification and distribution of gene clusters putatively required for synthesis of sphingolipid metabolism inhibitors in phylogenetically diverse species of the filamentous fungus Fusarium.</title>
        <authorList>
            <person name="Kim H.-S."/>
            <person name="Busman M."/>
            <person name="Brown D.W."/>
            <person name="Divon H."/>
            <person name="Uhlig S."/>
            <person name="Proctor R.H."/>
        </authorList>
    </citation>
    <scope>NUCLEOTIDE SEQUENCE [LARGE SCALE GENOMIC DNA]</scope>
    <source>
        <strain evidence="2 3">NRRL 25211</strain>
    </source>
</reference>
<accession>A0A8H5NX58</accession>
<sequence>MSWTRKKTTGPVPPPPSFTPKLSATYTKKRASNNGHGTDDALAVTRILEAADIPCCMVGTCALIFYGAARDWEICVPTHLVDKAVALLQSELHAATYHVEEPWDKPSSSLIHNWKRFKHHETNFGFVIVPDRDVHIVCEPSNFTRSLRGLPYPKLHVFIQSCLDIGDELQLCDVIDGTDLPEEWGEENLELDGTNDVEWVIEANKRGRDSKDEKFAKWSTFACNPRSRRALWQSYVRTKKDRLPNFGDARRDGLAFSLFSQATLLLRPCLKKVPSYRTLKMVRYFGKDSPTELRDLERNAVRADDTQMAKAASMLQEAFDGKAHYAWFGGWALKLRGSSRETKDLDLLVLADDVRQVRAILSAYSWAILAYYEIMGSMQERMFVDIGEDGQVVGVDIVLSGKPIRSAGRKAYLGEEDSLELITPCFETPQGSQVPVIPLTWQVECKLRAWMSRKKQSDFFDLKFLFRKYGREEISQWSEHLSKDWRREFYEVFRVEETDEEALKEMMSILQLD</sequence>
<feature type="region of interest" description="Disordered" evidence="1">
    <location>
        <begin position="1"/>
        <end position="21"/>
    </location>
</feature>
<evidence type="ECO:0000313" key="3">
    <source>
        <dbReference type="Proteomes" id="UP000544095"/>
    </source>
</evidence>
<proteinExistence type="predicted"/>
<dbReference type="InterPro" id="IPR043519">
    <property type="entry name" value="NT_sf"/>
</dbReference>